<name>A0A5B9Y518_9MOLU</name>
<sequence>MKKLLAFIGGISITTPTIINVVSCDSDDLGVLAPDQSDLMVLFADYETITIKNKSVEGIVKEITSLKFISSLQFEVAGDKNDNEIDFSQNFGTAHIIPRTFPGYQVIKEVTINWIYDDGSIPNLPDDKDNSLSTISELKDWTFNYQTSPDTSWEMAKGTVKGVFNTLVGEAFGIAPGDRQNLIREGFEYDFDFDEVVKNIEFKPGNKAIINIWTLKDSWFSGKTQVTIILN</sequence>
<dbReference type="RefSeq" id="WP_166508181.1">
    <property type="nucleotide sequence ID" value="NZ_CP043026.1"/>
</dbReference>
<proteinExistence type="predicted"/>
<dbReference type="Proteomes" id="UP000323144">
    <property type="component" value="Chromosome"/>
</dbReference>
<dbReference type="EMBL" id="CP043026">
    <property type="protein sequence ID" value="QEH61796.1"/>
    <property type="molecule type" value="Genomic_DNA"/>
</dbReference>
<protein>
    <recommendedName>
        <fullName evidence="3">Lipoprotein</fullName>
    </recommendedName>
</protein>
<keyword evidence="2" id="KW-1185">Reference proteome</keyword>
<evidence type="ECO:0000313" key="1">
    <source>
        <dbReference type="EMBL" id="QEH61796.1"/>
    </source>
</evidence>
<dbReference type="KEGG" id="schi:SCHIN_v1c05990"/>
<dbReference type="InterPro" id="IPR054816">
    <property type="entry name" value="Lipoprotein_mollicutes-type_CS"/>
</dbReference>
<dbReference type="AlphaFoldDB" id="A0A5B9Y518"/>
<reference evidence="1 2" key="1">
    <citation type="submission" date="2019-08" db="EMBL/GenBank/DDBJ databases">
        <title>Complete genome sequence of Spiroplasma chinense CCH (DSM 19755).</title>
        <authorList>
            <person name="Shen H.-Y."/>
            <person name="Lin Y.-C."/>
            <person name="Chou L."/>
            <person name="Kuo C.-H."/>
        </authorList>
    </citation>
    <scope>NUCLEOTIDE SEQUENCE [LARGE SCALE GENOMIC DNA]</scope>
    <source>
        <strain evidence="1 2">CCH</strain>
    </source>
</reference>
<evidence type="ECO:0000313" key="2">
    <source>
        <dbReference type="Proteomes" id="UP000323144"/>
    </source>
</evidence>
<organism evidence="1 2">
    <name type="scientific">Spiroplasma chinense</name>
    <dbReference type="NCBI Taxonomy" id="216932"/>
    <lineage>
        <taxon>Bacteria</taxon>
        <taxon>Bacillati</taxon>
        <taxon>Mycoplasmatota</taxon>
        <taxon>Mollicutes</taxon>
        <taxon>Entomoplasmatales</taxon>
        <taxon>Spiroplasmataceae</taxon>
        <taxon>Spiroplasma</taxon>
    </lineage>
</organism>
<evidence type="ECO:0008006" key="3">
    <source>
        <dbReference type="Google" id="ProtNLM"/>
    </source>
</evidence>
<dbReference type="NCBIfam" id="NF038029">
    <property type="entry name" value="LP_plasma"/>
    <property type="match status" value="1"/>
</dbReference>
<gene>
    <name evidence="1" type="ORF">SCHIN_v1c05990</name>
</gene>
<accession>A0A5B9Y518</accession>